<accession>A0AC61RMD7</accession>
<organism evidence="1 2">
    <name type="scientific">Petralouisia muris</name>
    <dbReference type="NCBI Taxonomy" id="3032872"/>
    <lineage>
        <taxon>Bacteria</taxon>
        <taxon>Bacillati</taxon>
        <taxon>Bacillota</taxon>
        <taxon>Clostridia</taxon>
        <taxon>Lachnospirales</taxon>
        <taxon>Lachnospiraceae</taxon>
        <taxon>Petralouisia</taxon>
    </lineage>
</organism>
<comment type="caution">
    <text evidence="1">The sequence shown here is derived from an EMBL/GenBank/DDBJ whole genome shotgun (WGS) entry which is preliminary data.</text>
</comment>
<evidence type="ECO:0000313" key="1">
    <source>
        <dbReference type="EMBL" id="TGY87124.1"/>
    </source>
</evidence>
<gene>
    <name evidence="1" type="ORF">E5329_26940</name>
</gene>
<keyword evidence="2" id="KW-1185">Reference proteome</keyword>
<dbReference type="EMBL" id="SRYA01000119">
    <property type="protein sequence ID" value="TGY87124.1"/>
    <property type="molecule type" value="Genomic_DNA"/>
</dbReference>
<sequence length="305" mass="35423">MRKMLKSEFVKTWSLRTNLILLAVLLFINFVYALSVEKQSTASWKENAKKLHKEYGEALEECIKEDLSEKMYQPFVTKTALLEYSLEKNIPYGVTSVFSHMLKMTEFLGLFVILVVYLGSKIYSNEYDSHTWKNLFCTEVKKRKIYLTKFIFTIGYLILYMAVFLLLSAVVGLIYFGGGSTGVVLTYLDGQIVENHILAEIFTIYGMWLIKCLFYVLLVHTCMLFTRQKMLSFLGAVVLMMIAPWVNMLRGNAKVAQFLPFYYLNMSFEGYGTRFFLYFLVLAGYSILLAVISYVKFVKSEWKYS</sequence>
<name>A0AC61RMD7_9FIRM</name>
<reference evidence="1" key="1">
    <citation type="submission" date="2019-04" db="EMBL/GenBank/DDBJ databases">
        <title>Microbes associate with the intestines of laboratory mice.</title>
        <authorList>
            <person name="Navarre W."/>
            <person name="Wong E."/>
            <person name="Huang K."/>
            <person name="Tropini C."/>
            <person name="Ng K."/>
            <person name="Yu B."/>
        </authorList>
    </citation>
    <scope>NUCLEOTIDE SEQUENCE</scope>
    <source>
        <strain evidence="1">NM01_1-7b</strain>
    </source>
</reference>
<evidence type="ECO:0000313" key="2">
    <source>
        <dbReference type="Proteomes" id="UP000304953"/>
    </source>
</evidence>
<protein>
    <submittedName>
        <fullName evidence="1">Uncharacterized protein</fullName>
    </submittedName>
</protein>
<dbReference type="Proteomes" id="UP000304953">
    <property type="component" value="Unassembled WGS sequence"/>
</dbReference>
<proteinExistence type="predicted"/>